<reference evidence="3 4" key="1">
    <citation type="journal article" date="2016" name="Mol. Biol. Evol.">
        <title>Genome-Wide Survey of Gut Fungi (Harpellales) Reveals the First Horizontally Transferred Ubiquitin Gene from a Mosquito Host.</title>
        <authorList>
            <person name="Wang Y."/>
            <person name="White M.M."/>
            <person name="Kvist S."/>
            <person name="Moncalvo J.M."/>
        </authorList>
    </citation>
    <scope>NUCLEOTIDE SEQUENCE [LARGE SCALE GENOMIC DNA]</scope>
    <source>
        <strain evidence="3 4">ALG-7-W6</strain>
    </source>
</reference>
<organism evidence="3 4">
    <name type="scientific">Smittium mucronatum</name>
    <dbReference type="NCBI Taxonomy" id="133383"/>
    <lineage>
        <taxon>Eukaryota</taxon>
        <taxon>Fungi</taxon>
        <taxon>Fungi incertae sedis</taxon>
        <taxon>Zoopagomycota</taxon>
        <taxon>Kickxellomycotina</taxon>
        <taxon>Harpellomycetes</taxon>
        <taxon>Harpellales</taxon>
        <taxon>Legeriomycetaceae</taxon>
        <taxon>Smittium</taxon>
    </lineage>
</organism>
<evidence type="ECO:0000256" key="1">
    <source>
        <dbReference type="SAM" id="MobiDB-lite"/>
    </source>
</evidence>
<dbReference type="EMBL" id="LSSL01007763">
    <property type="protein sequence ID" value="OLY77642.1"/>
    <property type="molecule type" value="Genomic_DNA"/>
</dbReference>
<accession>A0A1R0GL76</accession>
<feature type="region of interest" description="Disordered" evidence="1">
    <location>
        <begin position="338"/>
        <end position="371"/>
    </location>
</feature>
<keyword evidence="2" id="KW-0472">Membrane</keyword>
<feature type="transmembrane region" description="Helical" evidence="2">
    <location>
        <begin position="931"/>
        <end position="952"/>
    </location>
</feature>
<gene>
    <name evidence="3" type="ORF">AYI68_g8324</name>
</gene>
<feature type="transmembrane region" description="Helical" evidence="2">
    <location>
        <begin position="133"/>
        <end position="157"/>
    </location>
</feature>
<evidence type="ECO:0000313" key="4">
    <source>
        <dbReference type="Proteomes" id="UP000187455"/>
    </source>
</evidence>
<keyword evidence="2" id="KW-1133">Transmembrane helix</keyword>
<feature type="transmembrane region" description="Helical" evidence="2">
    <location>
        <begin position="12"/>
        <end position="27"/>
    </location>
</feature>
<feature type="transmembrane region" description="Helical" evidence="2">
    <location>
        <begin position="535"/>
        <end position="558"/>
    </location>
</feature>
<evidence type="ECO:0000256" key="2">
    <source>
        <dbReference type="SAM" id="Phobius"/>
    </source>
</evidence>
<evidence type="ECO:0000313" key="3">
    <source>
        <dbReference type="EMBL" id="OLY77642.1"/>
    </source>
</evidence>
<feature type="transmembrane region" description="Helical" evidence="2">
    <location>
        <begin position="734"/>
        <end position="754"/>
    </location>
</feature>
<protein>
    <submittedName>
        <fullName evidence="3">Uncharacterized protein</fullName>
    </submittedName>
</protein>
<keyword evidence="2" id="KW-0812">Transmembrane</keyword>
<name>A0A1R0GL76_9FUNG</name>
<feature type="transmembrane region" description="Helical" evidence="2">
    <location>
        <begin position="647"/>
        <end position="666"/>
    </location>
</feature>
<sequence>MSLLELKSRLGKFKLFLIIIVVFLSIWKSNHERDKLKNTSSPICNTSSIISQSHGSNSNSFSVESEKVSSDYHVYKGPSITKVYSMYYTSDPESKRKTLKNVCEVKAPVFNILNSKQNIIESRNVENPKHLEFYLIVREHLICITSYTIVMFFWFYLLSKSQNDSRSDFIQEVPCTEVQSSPEVPSVQIPEKKILPIKRPSLMDLNKNIHTFNKKDPKPVFQRPIPPEILVFPKETISSIYKSPQLENENKMTDSTDLNTNYTKNLNINKEIDPKLIPLLPFKDLGGDSNLKEGEPGKFLIGKTSVPKFILNKKSSKLKLKDKRSGDVIVSPSFSSDANSFTSHPEYLNSPGSPSNRNSIQNDIGRTHNHIDDSPTLDIDLNQLYNRIRNSISYKRIHPNPFWYRVSPSFVSSLGMTFTSMQFILLVSTTAIANVFEQSRIPSLFSLLSSLVKFDFLSILTGHIENSNYNSISKFPKKLSIKDFFLPTSLIKSRNELYSPENADFWKNLSNNISNTNYQPYSAPLSEYPDILKRFWQYQVVLTYISLFVIYPLTYLIFRYTKTKVDDSNDIANKKSDNSNFSISKDIGLIIENSLATGKRQRESSTTNPTPSPPPKFNLKYDNQYSSRIPISKLTSVYGAKHVDWRFVFIGMFFFTLFTTSFHKFIVGGAKLTAKMINYTLSTDIFSNFKYLKNSFINIYPLQFQIVLEIFKSFPKIFKILISFVYSLIWPDHLLYNLHVFVAFFTLLMVLISGPSGIVNQFRYISAVFPITKSQITQIISIHTKIMENLKKINGDGSPKKRNSDWETFKEKGLSKYFNWASHPNLSKLISKTSPDCFTGKKSTPDLSLKKLDLPPFRDTQIDGPEKTIGNNPSLEFDFKPIDSLYERQNANNDILAIKNLLVEKQLEVLNTKVFDRVRNRKQFFWASPTLRNLIFLFFFGIWGFFWLLLVLQSISGMLNAFFFGPNDINLILASAKDDMRSGSSESNFGKILVYLHLIASQMDPYPQTQAPLQNLNTKLNWNKYP</sequence>
<dbReference type="OrthoDB" id="5622349at2759"/>
<dbReference type="AlphaFoldDB" id="A0A1R0GL76"/>
<comment type="caution">
    <text evidence="3">The sequence shown here is derived from an EMBL/GenBank/DDBJ whole genome shotgun (WGS) entry which is preliminary data.</text>
</comment>
<proteinExistence type="predicted"/>
<feature type="region of interest" description="Disordered" evidence="1">
    <location>
        <begin position="597"/>
        <end position="616"/>
    </location>
</feature>
<keyword evidence="4" id="KW-1185">Reference proteome</keyword>
<dbReference type="Proteomes" id="UP000187455">
    <property type="component" value="Unassembled WGS sequence"/>
</dbReference>
<feature type="compositionally biased region" description="Polar residues" evidence="1">
    <location>
        <begin position="350"/>
        <end position="364"/>
    </location>
</feature>